<organism evidence="2 3">
    <name type="scientific">Nitratireductor indicus C115</name>
    <dbReference type="NCBI Taxonomy" id="1231190"/>
    <lineage>
        <taxon>Bacteria</taxon>
        <taxon>Pseudomonadati</taxon>
        <taxon>Pseudomonadota</taxon>
        <taxon>Alphaproteobacteria</taxon>
        <taxon>Hyphomicrobiales</taxon>
        <taxon>Phyllobacteriaceae</taxon>
        <taxon>Nitratireductor</taxon>
    </lineage>
</organism>
<gene>
    <name evidence="2" type="ORF">NA8A_10848</name>
</gene>
<dbReference type="PATRIC" id="fig|1231190.3.peg.2262"/>
<dbReference type="OrthoDB" id="9997424at2"/>
<comment type="caution">
    <text evidence="2">The sequence shown here is derived from an EMBL/GenBank/DDBJ whole genome shotgun (WGS) entry which is preliminary data.</text>
</comment>
<accession>K2NTC9</accession>
<dbReference type="EMBL" id="AMSI01000006">
    <property type="protein sequence ID" value="EKF42555.1"/>
    <property type="molecule type" value="Genomic_DNA"/>
</dbReference>
<proteinExistence type="predicted"/>
<keyword evidence="3" id="KW-1185">Reference proteome</keyword>
<evidence type="ECO:0000256" key="1">
    <source>
        <dbReference type="SAM" id="MobiDB-lite"/>
    </source>
</evidence>
<name>K2NTC9_9HYPH</name>
<feature type="region of interest" description="Disordered" evidence="1">
    <location>
        <begin position="40"/>
        <end position="78"/>
    </location>
</feature>
<evidence type="ECO:0000313" key="3">
    <source>
        <dbReference type="Proteomes" id="UP000007374"/>
    </source>
</evidence>
<evidence type="ECO:0000313" key="2">
    <source>
        <dbReference type="EMBL" id="EKF42555.1"/>
    </source>
</evidence>
<protein>
    <submittedName>
        <fullName evidence="2">Uncharacterized protein</fullName>
    </submittedName>
</protein>
<dbReference type="RefSeq" id="WP_009756558.1">
    <property type="nucleotide sequence ID" value="NZ_AMSI01000006.1"/>
</dbReference>
<reference evidence="2 3" key="1">
    <citation type="journal article" date="2012" name="J. Bacteriol.">
        <title>Genome Sequence of Nitratireductor indicus Type Strain C115.</title>
        <authorList>
            <person name="Lai Q."/>
            <person name="Li G."/>
            <person name="Yu Z."/>
            <person name="Shao Z."/>
        </authorList>
    </citation>
    <scope>NUCLEOTIDE SEQUENCE [LARGE SCALE GENOMIC DNA]</scope>
    <source>
        <strain evidence="2 3">C115</strain>
    </source>
</reference>
<feature type="compositionally biased region" description="Polar residues" evidence="1">
    <location>
        <begin position="41"/>
        <end position="51"/>
    </location>
</feature>
<dbReference type="STRING" id="721133.SAMN05216176_106202"/>
<dbReference type="AlphaFoldDB" id="K2NTC9"/>
<sequence length="78" mass="8832">MLDLNFMLTAAATFIGFVNAMPPRQIARTLRAAYVRAPFKRTQSQKRTPQQALHEKVAGEECENGERPAFLISDKRPE</sequence>
<dbReference type="Proteomes" id="UP000007374">
    <property type="component" value="Unassembled WGS sequence"/>
</dbReference>